<organism evidence="1 2">
    <name type="scientific">Fulvivirga kasyanovii</name>
    <dbReference type="NCBI Taxonomy" id="396812"/>
    <lineage>
        <taxon>Bacteria</taxon>
        <taxon>Pseudomonadati</taxon>
        <taxon>Bacteroidota</taxon>
        <taxon>Cytophagia</taxon>
        <taxon>Cytophagales</taxon>
        <taxon>Fulvivirgaceae</taxon>
        <taxon>Fulvivirga</taxon>
    </lineage>
</organism>
<dbReference type="InterPro" id="IPR007263">
    <property type="entry name" value="DCC1-like"/>
</dbReference>
<dbReference type="Pfam" id="PF04134">
    <property type="entry name" value="DCC1-like"/>
    <property type="match status" value="1"/>
</dbReference>
<dbReference type="RefSeq" id="WP_155174876.1">
    <property type="nucleotide sequence ID" value="NZ_BAAAFL010000017.1"/>
</dbReference>
<gene>
    <name evidence="1" type="ORF">E1163_23165</name>
</gene>
<comment type="caution">
    <text evidence="1">The sequence shown here is derived from an EMBL/GenBank/DDBJ whole genome shotgun (WGS) entry which is preliminary data.</text>
</comment>
<protein>
    <submittedName>
        <fullName evidence="1">DUF393 domain-containing protein</fullName>
    </submittedName>
</protein>
<name>A0ABW9RVE9_9BACT</name>
<evidence type="ECO:0000313" key="1">
    <source>
        <dbReference type="EMBL" id="MTI27876.1"/>
    </source>
</evidence>
<dbReference type="EMBL" id="SMLW01000646">
    <property type="protein sequence ID" value="MTI27876.1"/>
    <property type="molecule type" value="Genomic_DNA"/>
</dbReference>
<evidence type="ECO:0000313" key="2">
    <source>
        <dbReference type="Proteomes" id="UP000798808"/>
    </source>
</evidence>
<keyword evidence="2" id="KW-1185">Reference proteome</keyword>
<proteinExistence type="predicted"/>
<accession>A0ABW9RVE9</accession>
<reference evidence="1 2" key="1">
    <citation type="submission" date="2019-02" db="EMBL/GenBank/DDBJ databases">
        <authorList>
            <person name="Goldberg S.R."/>
            <person name="Haltli B.A."/>
            <person name="Correa H."/>
            <person name="Russell K.G."/>
        </authorList>
    </citation>
    <scope>NUCLEOTIDE SEQUENCE [LARGE SCALE GENOMIC DNA]</scope>
    <source>
        <strain evidence="1 2">JCM 16186</strain>
    </source>
</reference>
<sequence length="136" mass="16503">MFKKLSRTFYPPERPVMVWDGKCGFCRYWISVWQKHTSESIEYITFQADADRFPDIPKKYFEGAVRLIEPDGRIYNGPDAAYRSMEYYKGKPVKFFHRWYTRSRFFKVISDYGYHFVTTHRPFLLKLSRLLFGRKP</sequence>
<dbReference type="Proteomes" id="UP000798808">
    <property type="component" value="Unassembled WGS sequence"/>
</dbReference>